<protein>
    <submittedName>
        <fullName evidence="2">Prepilin-type N-terminal cleavage/methylation domain-containing protein</fullName>
    </submittedName>
</protein>
<reference evidence="2 3" key="1">
    <citation type="submission" date="2022-08" db="EMBL/GenBank/DDBJ databases">
        <title>Reclassification of Massilia species as members of the genera Telluria, Duganella, Pseudoduganella, Mokoshia gen. nov. and Zemynaea gen. nov. using orthogonal and non-orthogonal genome-based approaches.</title>
        <authorList>
            <person name="Bowman J.P."/>
        </authorList>
    </citation>
    <scope>NUCLEOTIDE SEQUENCE [LARGE SCALE GENOMIC DNA]</scope>
    <source>
        <strain evidence="2 3">LMG 28164</strain>
    </source>
</reference>
<keyword evidence="1" id="KW-0812">Transmembrane</keyword>
<gene>
    <name evidence="2" type="ORF">NX782_04415</name>
</gene>
<keyword evidence="1" id="KW-0472">Membrane</keyword>
<dbReference type="EMBL" id="JANUGX010000003">
    <property type="protein sequence ID" value="MCS0588442.1"/>
    <property type="molecule type" value="Genomic_DNA"/>
</dbReference>
<evidence type="ECO:0000313" key="3">
    <source>
        <dbReference type="Proteomes" id="UP001205560"/>
    </source>
</evidence>
<dbReference type="NCBIfam" id="TIGR02532">
    <property type="entry name" value="IV_pilin_GFxxxE"/>
    <property type="match status" value="1"/>
</dbReference>
<comment type="caution">
    <text evidence="2">The sequence shown here is derived from an EMBL/GenBank/DDBJ whole genome shotgun (WGS) entry which is preliminary data.</text>
</comment>
<dbReference type="RefSeq" id="WP_258844203.1">
    <property type="nucleotide sequence ID" value="NZ_JANUGX010000003.1"/>
</dbReference>
<dbReference type="Gene3D" id="3.30.700.10">
    <property type="entry name" value="Glycoprotein, Type 4 Pilin"/>
    <property type="match status" value="1"/>
</dbReference>
<sequence>MHRLVTGKTQGRAPNRRHSAGFTLVELIVVLVLTGILASVAGARYFNRTGFDAASFADQGAAMLRYAQKLAVAQNRPVYVQAGSGGIRLCYSATNPCTDRIAAPSGSNSGSAGTRAFCTAGGAYVEAWHCEGVPSGATLTLNPVAAGGFYFNGLGRPYLATDSGDSSFAGLKMTVAGDGVSRTIAVDQETGYVY</sequence>
<dbReference type="InterPro" id="IPR012902">
    <property type="entry name" value="N_methyl_site"/>
</dbReference>
<dbReference type="PROSITE" id="PS00409">
    <property type="entry name" value="PROKAR_NTER_METHYL"/>
    <property type="match status" value="1"/>
</dbReference>
<feature type="transmembrane region" description="Helical" evidence="1">
    <location>
        <begin position="21"/>
        <end position="46"/>
    </location>
</feature>
<evidence type="ECO:0000313" key="2">
    <source>
        <dbReference type="EMBL" id="MCS0588442.1"/>
    </source>
</evidence>
<dbReference type="SUPFAM" id="SSF54523">
    <property type="entry name" value="Pili subunits"/>
    <property type="match status" value="1"/>
</dbReference>
<dbReference type="Pfam" id="PF07963">
    <property type="entry name" value="N_methyl"/>
    <property type="match status" value="1"/>
</dbReference>
<dbReference type="Proteomes" id="UP001205560">
    <property type="component" value="Unassembled WGS sequence"/>
</dbReference>
<keyword evidence="1" id="KW-1133">Transmembrane helix</keyword>
<accession>A0ABT2A2M5</accession>
<dbReference type="InterPro" id="IPR045584">
    <property type="entry name" value="Pilin-like"/>
</dbReference>
<name>A0ABT2A2M5_9BURK</name>
<keyword evidence="3" id="KW-1185">Reference proteome</keyword>
<proteinExistence type="predicted"/>
<organism evidence="2 3">
    <name type="scientific">Massilia norwichensis</name>
    <dbReference type="NCBI Taxonomy" id="1442366"/>
    <lineage>
        <taxon>Bacteria</taxon>
        <taxon>Pseudomonadati</taxon>
        <taxon>Pseudomonadota</taxon>
        <taxon>Betaproteobacteria</taxon>
        <taxon>Burkholderiales</taxon>
        <taxon>Oxalobacteraceae</taxon>
        <taxon>Telluria group</taxon>
        <taxon>Massilia</taxon>
    </lineage>
</organism>
<evidence type="ECO:0000256" key="1">
    <source>
        <dbReference type="SAM" id="Phobius"/>
    </source>
</evidence>